<evidence type="ECO:0000313" key="1">
    <source>
        <dbReference type="EMBL" id="KAF2450563.1"/>
    </source>
</evidence>
<proteinExistence type="predicted"/>
<dbReference type="AlphaFoldDB" id="A0A9P4UIE7"/>
<dbReference type="Proteomes" id="UP000799764">
    <property type="component" value="Unassembled WGS sequence"/>
</dbReference>
<evidence type="ECO:0000313" key="2">
    <source>
        <dbReference type="Proteomes" id="UP000799764"/>
    </source>
</evidence>
<sequence length="75" mass="8732">MLWKSFLSILFMAPIPKPWGFLPRPHHILRTLNFSSLGFPQLSALYLPLMLSLFFDAFPREVLPGPILEEFPFSR</sequence>
<accession>A0A9P4UIE7</accession>
<organism evidence="1 2">
    <name type="scientific">Karstenula rhodostoma CBS 690.94</name>
    <dbReference type="NCBI Taxonomy" id="1392251"/>
    <lineage>
        <taxon>Eukaryota</taxon>
        <taxon>Fungi</taxon>
        <taxon>Dikarya</taxon>
        <taxon>Ascomycota</taxon>
        <taxon>Pezizomycotina</taxon>
        <taxon>Dothideomycetes</taxon>
        <taxon>Pleosporomycetidae</taxon>
        <taxon>Pleosporales</taxon>
        <taxon>Massarineae</taxon>
        <taxon>Didymosphaeriaceae</taxon>
        <taxon>Karstenula</taxon>
    </lineage>
</organism>
<gene>
    <name evidence="1" type="ORF">P171DRAFT_142158</name>
</gene>
<protein>
    <submittedName>
        <fullName evidence="1">Uncharacterized protein</fullName>
    </submittedName>
</protein>
<comment type="caution">
    <text evidence="1">The sequence shown here is derived from an EMBL/GenBank/DDBJ whole genome shotgun (WGS) entry which is preliminary data.</text>
</comment>
<name>A0A9P4UIE7_9PLEO</name>
<dbReference type="EMBL" id="MU001493">
    <property type="protein sequence ID" value="KAF2450563.1"/>
    <property type="molecule type" value="Genomic_DNA"/>
</dbReference>
<reference evidence="1" key="1">
    <citation type="journal article" date="2020" name="Stud. Mycol.">
        <title>101 Dothideomycetes genomes: a test case for predicting lifestyles and emergence of pathogens.</title>
        <authorList>
            <person name="Haridas S."/>
            <person name="Albert R."/>
            <person name="Binder M."/>
            <person name="Bloem J."/>
            <person name="Labutti K."/>
            <person name="Salamov A."/>
            <person name="Andreopoulos B."/>
            <person name="Baker S."/>
            <person name="Barry K."/>
            <person name="Bills G."/>
            <person name="Bluhm B."/>
            <person name="Cannon C."/>
            <person name="Castanera R."/>
            <person name="Culley D."/>
            <person name="Daum C."/>
            <person name="Ezra D."/>
            <person name="Gonzalez J."/>
            <person name="Henrissat B."/>
            <person name="Kuo A."/>
            <person name="Liang C."/>
            <person name="Lipzen A."/>
            <person name="Lutzoni F."/>
            <person name="Magnuson J."/>
            <person name="Mondo S."/>
            <person name="Nolan M."/>
            <person name="Ohm R."/>
            <person name="Pangilinan J."/>
            <person name="Park H.-J."/>
            <person name="Ramirez L."/>
            <person name="Alfaro M."/>
            <person name="Sun H."/>
            <person name="Tritt A."/>
            <person name="Yoshinaga Y."/>
            <person name="Zwiers L.-H."/>
            <person name="Turgeon B."/>
            <person name="Goodwin S."/>
            <person name="Spatafora J."/>
            <person name="Crous P."/>
            <person name="Grigoriev I."/>
        </authorList>
    </citation>
    <scope>NUCLEOTIDE SEQUENCE</scope>
    <source>
        <strain evidence="1">CBS 690.94</strain>
    </source>
</reference>
<keyword evidence="2" id="KW-1185">Reference proteome</keyword>